<feature type="transmembrane region" description="Helical" evidence="6">
    <location>
        <begin position="263"/>
        <end position="288"/>
    </location>
</feature>
<evidence type="ECO:0000313" key="7">
    <source>
        <dbReference type="EMBL" id="TGY87966.1"/>
    </source>
</evidence>
<dbReference type="Pfam" id="PF03631">
    <property type="entry name" value="Virul_fac_BrkB"/>
    <property type="match status" value="1"/>
</dbReference>
<sequence>MHKSLVQRVRALSSTAMEIGPVAVTVKAINRMMAREVMLFAGGASFFALLALIPAVLVGASIYGLIFSASDALNQLSALQVAEVLPPTAYEFLQRQLANLTAAPRLSLTVQSLVAVAILLFAAGRGAKALIAGLNQIARRGDIRNILHFNLLAMGAVLAGGMLLVGANLLVLTVPAILRPLAELLGFERPDFSPVFNEWTTAGGTMVLGLALLYRYLMQRAGETSWRASFTGAGVATGVWLLISKGFTLYVSTIVNPTLYGPLGAVVVFLLWIYWASYAVFFGGALAVEIDRRAGRNIGDSSEA</sequence>
<name>A0A4S2GY05_9PROT</name>
<evidence type="ECO:0000256" key="5">
    <source>
        <dbReference type="ARBA" id="ARBA00023136"/>
    </source>
</evidence>
<dbReference type="PANTHER" id="PTHR30213">
    <property type="entry name" value="INNER MEMBRANE PROTEIN YHJD"/>
    <property type="match status" value="1"/>
</dbReference>
<keyword evidence="5 6" id="KW-0472">Membrane</keyword>
<dbReference type="GO" id="GO:0005886">
    <property type="term" value="C:plasma membrane"/>
    <property type="evidence" value="ECO:0007669"/>
    <property type="project" value="UniProtKB-SubCell"/>
</dbReference>
<evidence type="ECO:0000313" key="8">
    <source>
        <dbReference type="Proteomes" id="UP000308054"/>
    </source>
</evidence>
<evidence type="ECO:0000256" key="3">
    <source>
        <dbReference type="ARBA" id="ARBA00022692"/>
    </source>
</evidence>
<feature type="transmembrane region" description="Helical" evidence="6">
    <location>
        <begin position="151"/>
        <end position="178"/>
    </location>
</feature>
<dbReference type="InterPro" id="IPR017039">
    <property type="entry name" value="Virul_fac_BrkB"/>
</dbReference>
<feature type="transmembrane region" description="Helical" evidence="6">
    <location>
        <begin position="37"/>
        <end position="66"/>
    </location>
</feature>
<reference evidence="7 8" key="1">
    <citation type="journal article" date="2017" name="Int. J. Syst. Evol. Microbiol.">
        <title>Marinicauda algicola sp. nov., isolated from a marine red alga Rhodosorus marinus.</title>
        <authorList>
            <person name="Jeong S.E."/>
            <person name="Jeon S.H."/>
            <person name="Chun B.H."/>
            <person name="Kim D.W."/>
            <person name="Jeon C.O."/>
        </authorList>
    </citation>
    <scope>NUCLEOTIDE SEQUENCE [LARGE SCALE GENOMIC DNA]</scope>
    <source>
        <strain evidence="7 8">JCM 31718</strain>
    </source>
</reference>
<organism evidence="7 8">
    <name type="scientific">Marinicauda algicola</name>
    <dbReference type="NCBI Taxonomy" id="2029849"/>
    <lineage>
        <taxon>Bacteria</taxon>
        <taxon>Pseudomonadati</taxon>
        <taxon>Pseudomonadota</taxon>
        <taxon>Alphaproteobacteria</taxon>
        <taxon>Maricaulales</taxon>
        <taxon>Maricaulaceae</taxon>
        <taxon>Marinicauda</taxon>
    </lineage>
</organism>
<dbReference type="AlphaFoldDB" id="A0A4S2GY05"/>
<keyword evidence="2" id="KW-1003">Cell membrane</keyword>
<dbReference type="OrthoDB" id="9781030at2"/>
<feature type="transmembrane region" description="Helical" evidence="6">
    <location>
        <begin position="198"/>
        <end position="217"/>
    </location>
</feature>
<evidence type="ECO:0000256" key="4">
    <source>
        <dbReference type="ARBA" id="ARBA00022989"/>
    </source>
</evidence>
<feature type="transmembrane region" description="Helical" evidence="6">
    <location>
        <begin position="224"/>
        <end position="243"/>
    </location>
</feature>
<comment type="caution">
    <text evidence="7">The sequence shown here is derived from an EMBL/GenBank/DDBJ whole genome shotgun (WGS) entry which is preliminary data.</text>
</comment>
<protein>
    <submittedName>
        <fullName evidence="7">YihY/virulence factor BrkB family protein</fullName>
    </submittedName>
</protein>
<dbReference type="EMBL" id="SRXW01000004">
    <property type="protein sequence ID" value="TGY87966.1"/>
    <property type="molecule type" value="Genomic_DNA"/>
</dbReference>
<proteinExistence type="predicted"/>
<keyword evidence="8" id="KW-1185">Reference proteome</keyword>
<dbReference type="PIRSF" id="PIRSF035875">
    <property type="entry name" value="RNase_BN"/>
    <property type="match status" value="1"/>
</dbReference>
<keyword evidence="4 6" id="KW-1133">Transmembrane helix</keyword>
<evidence type="ECO:0000256" key="6">
    <source>
        <dbReference type="SAM" id="Phobius"/>
    </source>
</evidence>
<dbReference type="Proteomes" id="UP000308054">
    <property type="component" value="Unassembled WGS sequence"/>
</dbReference>
<dbReference type="PANTHER" id="PTHR30213:SF0">
    <property type="entry name" value="UPF0761 MEMBRANE PROTEIN YIHY"/>
    <property type="match status" value="1"/>
</dbReference>
<accession>A0A4S2GY05</accession>
<dbReference type="RefSeq" id="WP_135996950.1">
    <property type="nucleotide sequence ID" value="NZ_CP071057.1"/>
</dbReference>
<keyword evidence="3 6" id="KW-0812">Transmembrane</keyword>
<comment type="subcellular location">
    <subcellularLocation>
        <location evidence="1">Cell membrane</location>
        <topology evidence="1">Multi-pass membrane protein</topology>
    </subcellularLocation>
</comment>
<evidence type="ECO:0000256" key="2">
    <source>
        <dbReference type="ARBA" id="ARBA00022475"/>
    </source>
</evidence>
<gene>
    <name evidence="7" type="ORF">E5163_13760</name>
</gene>
<feature type="transmembrane region" description="Helical" evidence="6">
    <location>
        <begin position="110"/>
        <end position="131"/>
    </location>
</feature>
<evidence type="ECO:0000256" key="1">
    <source>
        <dbReference type="ARBA" id="ARBA00004651"/>
    </source>
</evidence>